<comment type="caution">
    <text evidence="1">The sequence shown here is derived from an EMBL/GenBank/DDBJ whole genome shotgun (WGS) entry which is preliminary data.</text>
</comment>
<reference evidence="1 2" key="1">
    <citation type="submission" date="2017-01" db="EMBL/GenBank/DDBJ databases">
        <title>First report of the plasmid-mediated mcr-1 gene in Citrobacter freudii.</title>
        <authorList>
            <person name="Liu J."/>
            <person name="Yang Y."/>
            <person name="Li Y."/>
            <person name="Liu D."/>
            <person name="Tuo H."/>
            <person name="Davis M."/>
            <person name="Zhang A."/>
        </authorList>
    </citation>
    <scope>NUCLEOTIDE SEQUENCE [LARGE SCALE GENOMIC DNA]</scope>
    <source>
        <strain evidence="1 2">SCC4</strain>
    </source>
</reference>
<dbReference type="AlphaFoldDB" id="A0AA44RG99"/>
<dbReference type="Proteomes" id="UP000185597">
    <property type="component" value="Unassembled WGS sequence"/>
</dbReference>
<evidence type="ECO:0008006" key="3">
    <source>
        <dbReference type="Google" id="ProtNLM"/>
    </source>
</evidence>
<evidence type="ECO:0000313" key="1">
    <source>
        <dbReference type="EMBL" id="OLY68141.1"/>
    </source>
</evidence>
<proteinExistence type="predicted"/>
<sequence>MLIEVTAVFLNKTEVAHRIGVGRTNVDYIIKTDPTFPKPVQLTPSRPHWLDVAIDAWALARSEMVNQKQERGRAA</sequence>
<evidence type="ECO:0000313" key="2">
    <source>
        <dbReference type="Proteomes" id="UP000185597"/>
    </source>
</evidence>
<accession>A0AA44RG99</accession>
<protein>
    <recommendedName>
        <fullName evidence="3">AlpA family phage regulatory protein</fullName>
    </recommendedName>
</protein>
<dbReference type="EMBL" id="MTCP01000007">
    <property type="protein sequence ID" value="OLY68141.1"/>
    <property type="molecule type" value="Genomic_DNA"/>
</dbReference>
<organism evidence="1 2">
    <name type="scientific">Citrobacter braakii</name>
    <dbReference type="NCBI Taxonomy" id="57706"/>
    <lineage>
        <taxon>Bacteria</taxon>
        <taxon>Pseudomonadati</taxon>
        <taxon>Pseudomonadota</taxon>
        <taxon>Gammaproteobacteria</taxon>
        <taxon>Enterobacterales</taxon>
        <taxon>Enterobacteriaceae</taxon>
        <taxon>Citrobacter</taxon>
        <taxon>Citrobacter freundii complex</taxon>
    </lineage>
</organism>
<name>A0AA44RG99_CITBR</name>
<gene>
    <name evidence="1" type="ORF">BWD41_15175</name>
</gene>